<comment type="similarity">
    <text evidence="1">Belongs to the RNase PH family.</text>
</comment>
<dbReference type="PANTHER" id="PTHR11953:SF0">
    <property type="entry name" value="EXOSOME COMPLEX COMPONENT RRP41"/>
    <property type="match status" value="1"/>
</dbReference>
<feature type="domain" description="Exoribonuclease phosphorolytic" evidence="2">
    <location>
        <begin position="21"/>
        <end position="56"/>
    </location>
</feature>
<organism evidence="3 4">
    <name type="scientific">Junco hyemalis</name>
    <name type="common">Dark-eyed junco</name>
    <dbReference type="NCBI Taxonomy" id="40217"/>
    <lineage>
        <taxon>Eukaryota</taxon>
        <taxon>Metazoa</taxon>
        <taxon>Chordata</taxon>
        <taxon>Craniata</taxon>
        <taxon>Vertebrata</taxon>
        <taxon>Euteleostomi</taxon>
        <taxon>Archelosauria</taxon>
        <taxon>Archosauria</taxon>
        <taxon>Dinosauria</taxon>
        <taxon>Saurischia</taxon>
        <taxon>Theropoda</taxon>
        <taxon>Coelurosauria</taxon>
        <taxon>Aves</taxon>
        <taxon>Neognathae</taxon>
        <taxon>Neoaves</taxon>
        <taxon>Telluraves</taxon>
        <taxon>Australaves</taxon>
        <taxon>Passeriformes</taxon>
        <taxon>Passerellidae</taxon>
        <taxon>Junco</taxon>
    </lineage>
</organism>
<dbReference type="SUPFAM" id="SSF54211">
    <property type="entry name" value="Ribosomal protein S5 domain 2-like"/>
    <property type="match status" value="1"/>
</dbReference>
<dbReference type="Ensembl" id="ENSJHYT00000014385.1">
    <property type="protein sequence ID" value="ENSJHYP00000011903.1"/>
    <property type="gene ID" value="ENSJHYG00000009286.1"/>
</dbReference>
<dbReference type="InterPro" id="IPR020568">
    <property type="entry name" value="Ribosomal_Su5_D2-typ_SF"/>
</dbReference>
<evidence type="ECO:0000313" key="4">
    <source>
        <dbReference type="Proteomes" id="UP000694408"/>
    </source>
</evidence>
<dbReference type="GO" id="GO:0005730">
    <property type="term" value="C:nucleolus"/>
    <property type="evidence" value="ECO:0007669"/>
    <property type="project" value="TreeGrafter"/>
</dbReference>
<dbReference type="InterPro" id="IPR050080">
    <property type="entry name" value="RNase_PH"/>
</dbReference>
<dbReference type="GO" id="GO:0000177">
    <property type="term" value="C:cytoplasmic exosome (RNase complex)"/>
    <property type="evidence" value="ECO:0007669"/>
    <property type="project" value="TreeGrafter"/>
</dbReference>
<keyword evidence="4" id="KW-1185">Reference proteome</keyword>
<dbReference type="InterPro" id="IPR001247">
    <property type="entry name" value="ExoRNase_PH_dom1"/>
</dbReference>
<dbReference type="GO" id="GO:0016075">
    <property type="term" value="P:rRNA catabolic process"/>
    <property type="evidence" value="ECO:0007669"/>
    <property type="project" value="TreeGrafter"/>
</dbReference>
<dbReference type="Gene3D" id="3.30.230.70">
    <property type="entry name" value="GHMP Kinase, N-terminal domain"/>
    <property type="match status" value="1"/>
</dbReference>
<sequence length="68" mass="7113">MAGLELVSDAGFRADGRRPDELRKVRARLGVLARADGSAYLEQGNTKVLAAVYGPPVLVAPVALPLSP</sequence>
<name>A0A8C5J032_JUNHY</name>
<evidence type="ECO:0000259" key="2">
    <source>
        <dbReference type="Pfam" id="PF01138"/>
    </source>
</evidence>
<evidence type="ECO:0000313" key="3">
    <source>
        <dbReference type="Ensembl" id="ENSJHYP00000011903.1"/>
    </source>
</evidence>
<dbReference type="AlphaFoldDB" id="A0A8C5J032"/>
<protein>
    <recommendedName>
        <fullName evidence="2">Exoribonuclease phosphorolytic domain-containing protein</fullName>
    </recommendedName>
</protein>
<dbReference type="GO" id="GO:0034475">
    <property type="term" value="P:U4 snRNA 3'-end processing"/>
    <property type="evidence" value="ECO:0007669"/>
    <property type="project" value="TreeGrafter"/>
</dbReference>
<dbReference type="GO" id="GO:0071051">
    <property type="term" value="P:poly(A)-dependent snoRNA 3'-end processing"/>
    <property type="evidence" value="ECO:0007669"/>
    <property type="project" value="TreeGrafter"/>
</dbReference>
<dbReference type="Proteomes" id="UP000694408">
    <property type="component" value="Unplaced"/>
</dbReference>
<dbReference type="GO" id="GO:0071028">
    <property type="term" value="P:nuclear mRNA surveillance"/>
    <property type="evidence" value="ECO:0007669"/>
    <property type="project" value="TreeGrafter"/>
</dbReference>
<dbReference type="Pfam" id="PF01138">
    <property type="entry name" value="RNase_PH"/>
    <property type="match status" value="1"/>
</dbReference>
<dbReference type="PANTHER" id="PTHR11953">
    <property type="entry name" value="EXOSOME COMPLEX COMPONENT"/>
    <property type="match status" value="1"/>
</dbReference>
<evidence type="ECO:0000256" key="1">
    <source>
        <dbReference type="ARBA" id="ARBA00006678"/>
    </source>
</evidence>
<dbReference type="OMA" id="RCCPLFA"/>
<dbReference type="GO" id="GO:0000176">
    <property type="term" value="C:nuclear exosome (RNase complex)"/>
    <property type="evidence" value="ECO:0007669"/>
    <property type="project" value="TreeGrafter"/>
</dbReference>
<reference evidence="3" key="2">
    <citation type="submission" date="2025-09" db="UniProtKB">
        <authorList>
            <consortium name="Ensembl"/>
        </authorList>
    </citation>
    <scope>IDENTIFICATION</scope>
</reference>
<accession>A0A8C5J032</accession>
<reference evidence="3" key="1">
    <citation type="submission" date="2025-08" db="UniProtKB">
        <authorList>
            <consortium name="Ensembl"/>
        </authorList>
    </citation>
    <scope>IDENTIFICATION</scope>
</reference>
<proteinExistence type="inferred from homology"/>
<dbReference type="GO" id="GO:0003723">
    <property type="term" value="F:RNA binding"/>
    <property type="evidence" value="ECO:0007669"/>
    <property type="project" value="TreeGrafter"/>
</dbReference>
<dbReference type="InterPro" id="IPR027408">
    <property type="entry name" value="PNPase/RNase_PH_dom_sf"/>
</dbReference>